<keyword evidence="12" id="KW-1185">Reference proteome</keyword>
<keyword evidence="3" id="KW-0479">Metal-binding</keyword>
<dbReference type="Gene3D" id="2.60.40.1210">
    <property type="entry name" value="Cellobiose dehydrogenase, cytochrome domain"/>
    <property type="match status" value="1"/>
</dbReference>
<dbReference type="PANTHER" id="PTHR10157:SF23">
    <property type="entry name" value="MOXD1 HOMOLOG 1"/>
    <property type="match status" value="1"/>
</dbReference>
<dbReference type="SUPFAM" id="SSF49742">
    <property type="entry name" value="PHM/PNGase F"/>
    <property type="match status" value="2"/>
</dbReference>
<dbReference type="AlphaFoldDB" id="A0A8J9ZBU9"/>
<dbReference type="Proteomes" id="UP000838412">
    <property type="component" value="Chromosome 18"/>
</dbReference>
<dbReference type="PANTHER" id="PTHR10157">
    <property type="entry name" value="DOPAMINE BETA HYDROXYLASE RELATED"/>
    <property type="match status" value="1"/>
</dbReference>
<dbReference type="Gene3D" id="2.60.120.310">
    <property type="entry name" value="Copper type II, ascorbate-dependent monooxygenase, N-terminal domain"/>
    <property type="match status" value="1"/>
</dbReference>
<dbReference type="FunFam" id="2.60.120.310:FF:000004">
    <property type="entry name" value="DBH-like monooxygenase protein 1"/>
    <property type="match status" value="1"/>
</dbReference>
<dbReference type="FunFam" id="2.60.40.1210:FF:000003">
    <property type="entry name" value="Uncharacterized protein"/>
    <property type="match status" value="1"/>
</dbReference>
<dbReference type="GO" id="GO:0005615">
    <property type="term" value="C:extracellular space"/>
    <property type="evidence" value="ECO:0007669"/>
    <property type="project" value="TreeGrafter"/>
</dbReference>
<organism evidence="11 12">
    <name type="scientific">Branchiostoma lanceolatum</name>
    <name type="common">Common lancelet</name>
    <name type="synonym">Amphioxus lanceolatum</name>
    <dbReference type="NCBI Taxonomy" id="7740"/>
    <lineage>
        <taxon>Eukaryota</taxon>
        <taxon>Metazoa</taxon>
        <taxon>Chordata</taxon>
        <taxon>Cephalochordata</taxon>
        <taxon>Leptocardii</taxon>
        <taxon>Amphioxiformes</taxon>
        <taxon>Branchiostomatidae</taxon>
        <taxon>Branchiostoma</taxon>
    </lineage>
</organism>
<feature type="chain" id="PRO_5035434961" evidence="9">
    <location>
        <begin position="16"/>
        <end position="625"/>
    </location>
</feature>
<comment type="cofactor">
    <cofactor evidence="1">
        <name>Cu(2+)</name>
        <dbReference type="ChEBI" id="CHEBI:29036"/>
    </cofactor>
</comment>
<dbReference type="InterPro" id="IPR036939">
    <property type="entry name" value="Cu2_ascorb_mOase_N_sf"/>
</dbReference>
<proteinExistence type="inferred from homology"/>
<protein>
    <submittedName>
        <fullName evidence="11">MOXD1 protein</fullName>
    </submittedName>
</protein>
<dbReference type="FunFam" id="2.60.120.230:FF:000001">
    <property type="entry name" value="Monooxygenase, DBH-like 1"/>
    <property type="match status" value="1"/>
</dbReference>
<dbReference type="InterPro" id="IPR045266">
    <property type="entry name" value="DOH_DOMON"/>
</dbReference>
<evidence type="ECO:0000256" key="3">
    <source>
        <dbReference type="ARBA" id="ARBA00022723"/>
    </source>
</evidence>
<sequence length="625" mass="70492">MLWLLFYFVAGASSAIIVSAVTAGDLTHHEVLDEDGKFVVFWTYDEDQIEFETHVQTRGWLGLGLSPNGGMPGSDIVIGWVKDGHAHLTDRYALENSLPPEDESQDWELLSGYENDTHTVLRFKRKLQTCDVRDRVINKDTVRLLWAWNDEDPVQDSGPSGPTYHGTNRGARSTMLLWTGVKETTLPNNVLTHDLTMANLIIPAKHTTYWCQIVELPKLDRKHHLIMISPMITPGNEGMVHHMDFYLCHQPPNMTGIPHDHTGHDCADPNMPSEWNGCFMGSMLATWTIGGLNFMMPDHVGYPMGEDGDTEYVLMQTHYDNPQQKEGVVDHSGIRIHYTPELREYDAGILQVNDNFSPLMVVPPGVQDYRVEALCEPGCLDAFLEELGQPIHIFADVLHGHLLSAKMRTRLIRDGVELPEIARDDNYDFNLQLTRVLEEEVTIHQGDILMTECVYDSSGRDTVTYGGLSTAEEMCQSFLFYYPRMNMTFWVPLNTLSFMGVEEIDSWNFYVDGMNISIMSPPAMTNMSYLDVVEGISWNNDSVHRFNEHQLKGTYASGCMGRPATMVDWRSLGKERHLPDPESGPPTVNECLDRTTGGSVGIHNDLPITIFITSGLALITSKFFQ</sequence>
<dbReference type="GO" id="GO:0042421">
    <property type="term" value="P:norepinephrine biosynthetic process"/>
    <property type="evidence" value="ECO:0007669"/>
    <property type="project" value="TreeGrafter"/>
</dbReference>
<reference evidence="11" key="1">
    <citation type="submission" date="2022-01" db="EMBL/GenBank/DDBJ databases">
        <authorList>
            <person name="Braso-Vives M."/>
        </authorList>
    </citation>
    <scope>NUCLEOTIDE SEQUENCE</scope>
</reference>
<evidence type="ECO:0000256" key="1">
    <source>
        <dbReference type="ARBA" id="ARBA00001973"/>
    </source>
</evidence>
<evidence type="ECO:0000256" key="2">
    <source>
        <dbReference type="ARBA" id="ARBA00010676"/>
    </source>
</evidence>
<dbReference type="GO" id="GO:0006589">
    <property type="term" value="P:octopamine biosynthetic process"/>
    <property type="evidence" value="ECO:0007669"/>
    <property type="project" value="TreeGrafter"/>
</dbReference>
<gene>
    <name evidence="11" type="primary">MOXD1</name>
    <name evidence="11" type="ORF">BLAG_LOCUS11313</name>
</gene>
<dbReference type="Pfam" id="PF01082">
    <property type="entry name" value="Cu2_monooxygen"/>
    <property type="match status" value="1"/>
</dbReference>
<dbReference type="PRINTS" id="PR00767">
    <property type="entry name" value="DBMONOXGNASE"/>
</dbReference>
<evidence type="ECO:0000313" key="11">
    <source>
        <dbReference type="EMBL" id="CAH1250666.1"/>
    </source>
</evidence>
<evidence type="ECO:0000259" key="10">
    <source>
        <dbReference type="PROSITE" id="PS50836"/>
    </source>
</evidence>
<feature type="domain" description="DOMON" evidence="10">
    <location>
        <begin position="36"/>
        <end position="149"/>
    </location>
</feature>
<dbReference type="InterPro" id="IPR005018">
    <property type="entry name" value="DOMON_domain"/>
</dbReference>
<dbReference type="InterPro" id="IPR008977">
    <property type="entry name" value="PHM/PNGase_F_dom_sf"/>
</dbReference>
<dbReference type="InterPro" id="IPR000323">
    <property type="entry name" value="Cu2_ascorb_mOase_N"/>
</dbReference>
<keyword evidence="4" id="KW-0560">Oxidoreductase</keyword>
<dbReference type="PROSITE" id="PS50836">
    <property type="entry name" value="DOMON"/>
    <property type="match status" value="1"/>
</dbReference>
<dbReference type="InterPro" id="IPR028460">
    <property type="entry name" value="Tbh/DBH"/>
</dbReference>
<feature type="signal peptide" evidence="9">
    <location>
        <begin position="1"/>
        <end position="15"/>
    </location>
</feature>
<evidence type="ECO:0000256" key="5">
    <source>
        <dbReference type="ARBA" id="ARBA00023008"/>
    </source>
</evidence>
<dbReference type="GO" id="GO:0030667">
    <property type="term" value="C:secretory granule membrane"/>
    <property type="evidence" value="ECO:0007669"/>
    <property type="project" value="TreeGrafter"/>
</dbReference>
<dbReference type="Pfam" id="PF03712">
    <property type="entry name" value="Cu2_monoox_C"/>
    <property type="match status" value="1"/>
</dbReference>
<dbReference type="GO" id="GO:0004500">
    <property type="term" value="F:dopamine beta-monooxygenase activity"/>
    <property type="evidence" value="ECO:0007669"/>
    <property type="project" value="InterPro"/>
</dbReference>
<keyword evidence="5" id="KW-0186">Copper</keyword>
<dbReference type="Gene3D" id="2.60.120.230">
    <property type="match status" value="1"/>
</dbReference>
<dbReference type="GO" id="GO:0005507">
    <property type="term" value="F:copper ion binding"/>
    <property type="evidence" value="ECO:0007669"/>
    <property type="project" value="InterPro"/>
</dbReference>
<evidence type="ECO:0000256" key="8">
    <source>
        <dbReference type="ARBA" id="ARBA00023180"/>
    </source>
</evidence>
<keyword evidence="6" id="KW-0503">Monooxygenase</keyword>
<dbReference type="InterPro" id="IPR014784">
    <property type="entry name" value="Cu2_ascorb_mOase-like_C"/>
</dbReference>
<dbReference type="InterPro" id="IPR024548">
    <property type="entry name" value="Cu2_monoox_C"/>
</dbReference>
<dbReference type="CDD" id="cd09631">
    <property type="entry name" value="DOMON_DOH"/>
    <property type="match status" value="1"/>
</dbReference>
<dbReference type="Pfam" id="PF03351">
    <property type="entry name" value="DOMON"/>
    <property type="match status" value="1"/>
</dbReference>
<dbReference type="SMART" id="SM00664">
    <property type="entry name" value="DoH"/>
    <property type="match status" value="1"/>
</dbReference>
<dbReference type="OrthoDB" id="10003276at2759"/>
<comment type="similarity">
    <text evidence="2">Belongs to the copper type II ascorbate-dependent monooxygenase family.</text>
</comment>
<keyword evidence="8" id="KW-0325">Glycoprotein</keyword>
<keyword evidence="7" id="KW-1015">Disulfide bond</keyword>
<keyword evidence="9" id="KW-0732">Signal</keyword>
<evidence type="ECO:0000256" key="6">
    <source>
        <dbReference type="ARBA" id="ARBA00023033"/>
    </source>
</evidence>
<dbReference type="GO" id="GO:0042420">
    <property type="term" value="P:dopamine catabolic process"/>
    <property type="evidence" value="ECO:0007669"/>
    <property type="project" value="TreeGrafter"/>
</dbReference>
<dbReference type="InterPro" id="IPR000945">
    <property type="entry name" value="DBH-like"/>
</dbReference>
<accession>A0A8J9ZBU9</accession>
<name>A0A8J9ZBU9_BRALA</name>
<dbReference type="SUPFAM" id="SSF49344">
    <property type="entry name" value="CBD9-like"/>
    <property type="match status" value="1"/>
</dbReference>
<evidence type="ECO:0000313" key="12">
    <source>
        <dbReference type="Proteomes" id="UP000838412"/>
    </source>
</evidence>
<evidence type="ECO:0000256" key="7">
    <source>
        <dbReference type="ARBA" id="ARBA00023157"/>
    </source>
</evidence>
<evidence type="ECO:0000256" key="4">
    <source>
        <dbReference type="ARBA" id="ARBA00023002"/>
    </source>
</evidence>
<evidence type="ECO:0000256" key="9">
    <source>
        <dbReference type="SAM" id="SignalP"/>
    </source>
</evidence>
<dbReference type="EMBL" id="OV696703">
    <property type="protein sequence ID" value="CAH1250666.1"/>
    <property type="molecule type" value="Genomic_DNA"/>
</dbReference>